<reference evidence="1" key="4">
    <citation type="submission" date="2025-08" db="UniProtKB">
        <authorList>
            <consortium name="Ensembl"/>
        </authorList>
    </citation>
    <scope>IDENTIFICATION</scope>
</reference>
<dbReference type="Ensembl" id="ENSEEET00000013410.2">
    <property type="protein sequence ID" value="ENSEEEP00000013244.1"/>
    <property type="gene ID" value="ENSEEEG00000006637.2"/>
</dbReference>
<evidence type="ECO:0000313" key="2">
    <source>
        <dbReference type="Proteomes" id="UP000314983"/>
    </source>
</evidence>
<proteinExistence type="predicted"/>
<dbReference type="AlphaFoldDB" id="A0A4W4EP93"/>
<name>A0A4W4EP93_ELEEL</name>
<keyword evidence="2" id="KW-1185">Reference proteome</keyword>
<evidence type="ECO:0000313" key="1">
    <source>
        <dbReference type="Ensembl" id="ENSEEEP00000013244.1"/>
    </source>
</evidence>
<reference evidence="2" key="1">
    <citation type="journal article" date="2014" name="Science">
        <title>Nonhuman genetics. Genomic basis for the convergent evolution of electric organs.</title>
        <authorList>
            <person name="Gallant J.R."/>
            <person name="Traeger L.L."/>
            <person name="Volkening J.D."/>
            <person name="Moffett H."/>
            <person name="Chen P.H."/>
            <person name="Novina C.D."/>
            <person name="Phillips G.N.Jr."/>
            <person name="Anand R."/>
            <person name="Wells G.B."/>
            <person name="Pinch M."/>
            <person name="Guth R."/>
            <person name="Unguez G.A."/>
            <person name="Albert J.S."/>
            <person name="Zakon H.H."/>
            <person name="Samanta M.P."/>
            <person name="Sussman M.R."/>
        </authorList>
    </citation>
    <scope>NUCLEOTIDE SEQUENCE [LARGE SCALE GENOMIC DNA]</scope>
</reference>
<accession>A0A4W4EP93</accession>
<reference evidence="2" key="2">
    <citation type="journal article" date="2017" name="Sci. Adv.">
        <title>A tail of two voltages: Proteomic comparison of the three electric organs of the electric eel.</title>
        <authorList>
            <person name="Traeger L.L."/>
            <person name="Sabat G."/>
            <person name="Barrett-Wilt G.A."/>
            <person name="Wells G.B."/>
            <person name="Sussman M.R."/>
        </authorList>
    </citation>
    <scope>NUCLEOTIDE SEQUENCE [LARGE SCALE GENOMIC DNA]</scope>
</reference>
<protein>
    <submittedName>
        <fullName evidence="1">Uncharacterized protein</fullName>
    </submittedName>
</protein>
<organism evidence="1 2">
    <name type="scientific">Electrophorus electricus</name>
    <name type="common">Electric eel</name>
    <name type="synonym">Gymnotus electricus</name>
    <dbReference type="NCBI Taxonomy" id="8005"/>
    <lineage>
        <taxon>Eukaryota</taxon>
        <taxon>Metazoa</taxon>
        <taxon>Chordata</taxon>
        <taxon>Craniata</taxon>
        <taxon>Vertebrata</taxon>
        <taxon>Euteleostomi</taxon>
        <taxon>Actinopterygii</taxon>
        <taxon>Neopterygii</taxon>
        <taxon>Teleostei</taxon>
        <taxon>Ostariophysi</taxon>
        <taxon>Gymnotiformes</taxon>
        <taxon>Gymnotoidei</taxon>
        <taxon>Gymnotidae</taxon>
        <taxon>Electrophorus</taxon>
    </lineage>
</organism>
<reference evidence="1" key="3">
    <citation type="submission" date="2020-05" db="EMBL/GenBank/DDBJ databases">
        <title>Electrophorus electricus (electric eel) genome, fEleEle1, primary haplotype.</title>
        <authorList>
            <person name="Myers G."/>
            <person name="Meyer A."/>
            <person name="Fedrigo O."/>
            <person name="Formenti G."/>
            <person name="Rhie A."/>
            <person name="Tracey A."/>
            <person name="Sims Y."/>
            <person name="Jarvis E.D."/>
        </authorList>
    </citation>
    <scope>NUCLEOTIDE SEQUENCE [LARGE SCALE GENOMIC DNA]</scope>
</reference>
<reference evidence="1" key="5">
    <citation type="submission" date="2025-09" db="UniProtKB">
        <authorList>
            <consortium name="Ensembl"/>
        </authorList>
    </citation>
    <scope>IDENTIFICATION</scope>
</reference>
<dbReference type="Proteomes" id="UP000314983">
    <property type="component" value="Chromosome 8"/>
</dbReference>
<sequence>MFFSPARVHCFSDVLVPKDIVKQLHKIHLMSQMEFRHSVEPRIGALYNPPARCV</sequence>